<gene>
    <name evidence="1" type="ORF">FIBSPDRAFT_209111</name>
</gene>
<evidence type="ECO:0000313" key="1">
    <source>
        <dbReference type="EMBL" id="KZP33987.1"/>
    </source>
</evidence>
<proteinExistence type="predicted"/>
<protein>
    <submittedName>
        <fullName evidence="1">Uncharacterized protein</fullName>
    </submittedName>
</protein>
<sequence length="83" mass="9538">MVGVAEVTRAQWQRPGHHLGVEERCQYETDKTAIRPRGGCFEAVNGVLSALHEPRLSHWRARMLGRARQDQQHSRFQATVFEV</sequence>
<dbReference type="EMBL" id="KV417481">
    <property type="protein sequence ID" value="KZP33987.1"/>
    <property type="molecule type" value="Genomic_DNA"/>
</dbReference>
<accession>A0A166WQ43</accession>
<dbReference type="AlphaFoldDB" id="A0A166WQ43"/>
<name>A0A166WQ43_9AGAM</name>
<dbReference type="Proteomes" id="UP000076532">
    <property type="component" value="Unassembled WGS sequence"/>
</dbReference>
<evidence type="ECO:0000313" key="2">
    <source>
        <dbReference type="Proteomes" id="UP000076532"/>
    </source>
</evidence>
<organism evidence="1 2">
    <name type="scientific">Athelia psychrophila</name>
    <dbReference type="NCBI Taxonomy" id="1759441"/>
    <lineage>
        <taxon>Eukaryota</taxon>
        <taxon>Fungi</taxon>
        <taxon>Dikarya</taxon>
        <taxon>Basidiomycota</taxon>
        <taxon>Agaricomycotina</taxon>
        <taxon>Agaricomycetes</taxon>
        <taxon>Agaricomycetidae</taxon>
        <taxon>Atheliales</taxon>
        <taxon>Atheliaceae</taxon>
        <taxon>Athelia</taxon>
    </lineage>
</organism>
<reference evidence="1 2" key="1">
    <citation type="journal article" date="2016" name="Mol. Biol. Evol.">
        <title>Comparative Genomics of Early-Diverging Mushroom-Forming Fungi Provides Insights into the Origins of Lignocellulose Decay Capabilities.</title>
        <authorList>
            <person name="Nagy L.G."/>
            <person name="Riley R."/>
            <person name="Tritt A."/>
            <person name="Adam C."/>
            <person name="Daum C."/>
            <person name="Floudas D."/>
            <person name="Sun H."/>
            <person name="Yadav J.S."/>
            <person name="Pangilinan J."/>
            <person name="Larsson K.H."/>
            <person name="Matsuura K."/>
            <person name="Barry K."/>
            <person name="Labutti K."/>
            <person name="Kuo R."/>
            <person name="Ohm R.A."/>
            <person name="Bhattacharya S.S."/>
            <person name="Shirouzu T."/>
            <person name="Yoshinaga Y."/>
            <person name="Martin F.M."/>
            <person name="Grigoriev I.V."/>
            <person name="Hibbett D.S."/>
        </authorList>
    </citation>
    <scope>NUCLEOTIDE SEQUENCE [LARGE SCALE GENOMIC DNA]</scope>
    <source>
        <strain evidence="1 2">CBS 109695</strain>
    </source>
</reference>
<keyword evidence="2" id="KW-1185">Reference proteome</keyword>